<proteinExistence type="predicted"/>
<keyword evidence="1" id="KW-1185">Reference proteome</keyword>
<organism evidence="1 2">
    <name type="scientific">Nicotiana tabacum</name>
    <name type="common">Common tobacco</name>
    <dbReference type="NCBI Taxonomy" id="4097"/>
    <lineage>
        <taxon>Eukaryota</taxon>
        <taxon>Viridiplantae</taxon>
        <taxon>Streptophyta</taxon>
        <taxon>Embryophyta</taxon>
        <taxon>Tracheophyta</taxon>
        <taxon>Spermatophyta</taxon>
        <taxon>Magnoliopsida</taxon>
        <taxon>eudicotyledons</taxon>
        <taxon>Gunneridae</taxon>
        <taxon>Pentapetalae</taxon>
        <taxon>asterids</taxon>
        <taxon>lamiids</taxon>
        <taxon>Solanales</taxon>
        <taxon>Solanaceae</taxon>
        <taxon>Nicotianoideae</taxon>
        <taxon>Nicotianeae</taxon>
        <taxon>Nicotiana</taxon>
    </lineage>
</organism>
<protein>
    <submittedName>
        <fullName evidence="2">Uncharacterized protein LOC107778711</fullName>
    </submittedName>
</protein>
<evidence type="ECO:0000313" key="2">
    <source>
        <dbReference type="RefSeq" id="XP_075099811.1"/>
    </source>
</evidence>
<gene>
    <name evidence="2" type="primary">LOC107778711</name>
</gene>
<name>A0AC58TRF7_TOBAC</name>
<accession>A0AC58TRF7</accession>
<dbReference type="Proteomes" id="UP000790787">
    <property type="component" value="Chromosome 22"/>
</dbReference>
<dbReference type="RefSeq" id="XP_075099811.1">
    <property type="nucleotide sequence ID" value="XM_075243710.1"/>
</dbReference>
<reference evidence="2" key="2">
    <citation type="submission" date="2025-08" db="UniProtKB">
        <authorList>
            <consortium name="RefSeq"/>
        </authorList>
    </citation>
    <scope>IDENTIFICATION</scope>
    <source>
        <tissue evidence="2">Leaf</tissue>
    </source>
</reference>
<reference evidence="1" key="1">
    <citation type="journal article" date="2014" name="Nat. Commun.">
        <title>The tobacco genome sequence and its comparison with those of tomato and potato.</title>
        <authorList>
            <person name="Sierro N."/>
            <person name="Battey J.N."/>
            <person name="Ouadi S."/>
            <person name="Bakaher N."/>
            <person name="Bovet L."/>
            <person name="Willig A."/>
            <person name="Goepfert S."/>
            <person name="Peitsch M.C."/>
            <person name="Ivanov N.V."/>
        </authorList>
    </citation>
    <scope>NUCLEOTIDE SEQUENCE [LARGE SCALE GENOMIC DNA]</scope>
</reference>
<sequence length="340" mass="36966">MTVSQYDSRFSELARHAIWMVPTDCERIRGFVDGLNYHLRILMTRERVLGATFEEVVDIAREIETVRRQGREETEAKKPRGSGSYSGASLRGQFQHGRGRSFRHAQSARPEYRGASLGHGHHGSQRVQSSLSALPAQSSFHAPSVQGSSMPSASAGHSGVRGSLQSPSPAPGSCYECGEFGHVWRQCPRRMAGSSQQRGQPSTTTPVTSPPAQPARGGGHAARGLPRGGGRSGGGQARFYALPGRPDAIVSDVVITGGQLGAVRYSVIFAVAGTTVDYATIKIKPALRSFYDSIVNRKDDWLKLSEWSPIKVLDEEALAAKRAREEQLYRSVHNLNKEES</sequence>
<evidence type="ECO:0000313" key="1">
    <source>
        <dbReference type="Proteomes" id="UP000790787"/>
    </source>
</evidence>